<dbReference type="GO" id="GO:0006869">
    <property type="term" value="P:lipid transport"/>
    <property type="evidence" value="ECO:0007669"/>
    <property type="project" value="UniProtKB-KW"/>
</dbReference>
<evidence type="ECO:0000256" key="8">
    <source>
        <dbReference type="ARBA" id="ARBA00023136"/>
    </source>
</evidence>
<dbReference type="InterPro" id="IPR031468">
    <property type="entry name" value="SMP_LBD"/>
</dbReference>
<dbReference type="InterPro" id="IPR057080">
    <property type="entry name" value="PH_SMPa"/>
</dbReference>
<feature type="region of interest" description="Disordered" evidence="9">
    <location>
        <begin position="715"/>
        <end position="851"/>
    </location>
</feature>
<keyword evidence="5 10" id="KW-1133">Transmembrane helix</keyword>
<evidence type="ECO:0000256" key="4">
    <source>
        <dbReference type="ARBA" id="ARBA00022824"/>
    </source>
</evidence>
<evidence type="ECO:0000259" key="11">
    <source>
        <dbReference type="PROSITE" id="PS51847"/>
    </source>
</evidence>
<evidence type="ECO:0000313" key="13">
    <source>
        <dbReference type="Proteomes" id="UP000886885"/>
    </source>
</evidence>
<keyword evidence="3 10" id="KW-0812">Transmembrane</keyword>
<dbReference type="PANTHER" id="PTHR13466">
    <property type="entry name" value="TEX2 PROTEIN-RELATED"/>
    <property type="match status" value="1"/>
</dbReference>
<dbReference type="CDD" id="cd21675">
    <property type="entry name" value="SMP_TEX2"/>
    <property type="match status" value="1"/>
</dbReference>
<proteinExistence type="predicted"/>
<evidence type="ECO:0000256" key="2">
    <source>
        <dbReference type="ARBA" id="ARBA00022448"/>
    </source>
</evidence>
<evidence type="ECO:0000256" key="9">
    <source>
        <dbReference type="SAM" id="MobiDB-lite"/>
    </source>
</evidence>
<evidence type="ECO:0000313" key="12">
    <source>
        <dbReference type="EMBL" id="KAG6743446.1"/>
    </source>
</evidence>
<keyword evidence="6" id="KW-0445">Lipid transport</keyword>
<dbReference type="OrthoDB" id="26740at2759"/>
<dbReference type="PANTHER" id="PTHR13466:SF0">
    <property type="entry name" value="SMP-LTD DOMAIN-CONTAINING PROTEIN"/>
    <property type="match status" value="1"/>
</dbReference>
<dbReference type="PROSITE" id="PS51847">
    <property type="entry name" value="SMP"/>
    <property type="match status" value="1"/>
</dbReference>
<feature type="compositionally biased region" description="Basic and acidic residues" evidence="9">
    <location>
        <begin position="818"/>
        <end position="851"/>
    </location>
</feature>
<feature type="compositionally biased region" description="Basic and acidic residues" evidence="9">
    <location>
        <begin position="330"/>
        <end position="339"/>
    </location>
</feature>
<feature type="region of interest" description="Disordered" evidence="9">
    <location>
        <begin position="537"/>
        <end position="563"/>
    </location>
</feature>
<feature type="compositionally biased region" description="Low complexity" evidence="9">
    <location>
        <begin position="93"/>
        <end position="104"/>
    </location>
</feature>
<feature type="compositionally biased region" description="Polar residues" evidence="9">
    <location>
        <begin position="775"/>
        <end position="793"/>
    </location>
</feature>
<keyword evidence="7" id="KW-0446">Lipid-binding</keyword>
<dbReference type="Pfam" id="PF23065">
    <property type="entry name" value="PH_SMPa"/>
    <property type="match status" value="1"/>
</dbReference>
<feature type="domain" description="SMP-LTD" evidence="11">
    <location>
        <begin position="397"/>
        <end position="666"/>
    </location>
</feature>
<dbReference type="Proteomes" id="UP000886885">
    <property type="component" value="Chromosome 17A"/>
</dbReference>
<evidence type="ECO:0000256" key="7">
    <source>
        <dbReference type="ARBA" id="ARBA00023121"/>
    </source>
</evidence>
<sequence length="851" mass="95217">MRCGRNLERTGLGEAKAVQIASLENKEGEADSLLEQIVNSSGAIPSKRRKEGVMWPVVVIFAGGFLSGLLALVALQALGVYVLIKRLNRKTQQQQASHSSSSPPHHQDLDPQQSLDYAHNKKGYVWVLDPDQVLKNWPVEKVQKDQKKKKELLEVNPIRKQAKIKDRSLILTDSGGSHRVIPLKGCAIEAVSATSLSSRKWAKRFPIKVESKTSPIYNASKTVFIFLETSWEKESWCKALRLASSDDQEKLNWFIKLNEEFLRYLTSLNTEYPSFMKPSVGFYVEPIDRASRFDGSESKVRLFWKKLAKKASKSGVENKVSSLLGREERKINDKYHPSHDPAFSGSVGKNDPTLKAPITSEEENILLPSSSTSSRASSLSQLQVISDTDADEKLNVDEGTLCWNLIISRLFFDAKSNDRMKSLMQARIQRTLSNMRTPSYIGEIICTDLNLGNLPPYIHGIRVLPTHMNEVWAWEVDIEYCGGLVLDIETRLEVRDLDLQKGVVDTDVGSSSVRDASSDLLEGFEDLGKQLNFSEGTVDSQEWKDEGNPKSDKLKDSKSGISTSTNVSRWKSLLNSVAKQVSQVPLSLSIRLGSLRGTVRLHIKPPPSDQLWFGFTSTPDVEFDLESSVGERKITSGQVALYLINKFKAAIRETMVLPNCESVCIPWMLAEKNDWVPRNVAPFIWINQEAASDNAAALELLNSQLDAKTKIEAGRETSYNHPESKHQKTRNAENVQPPYSDSSDDLSSNKPSMKNDKSSQDLTSPLLANSEAPETGQNSSGYASESQSPSRTLISLEKQTRSVEEDDSRPKKMGRRAKMLDLGKKMGEKFEEKRRNIEEKGRNIVDKMRGP</sequence>
<feature type="region of interest" description="Disordered" evidence="9">
    <location>
        <begin position="330"/>
        <end position="351"/>
    </location>
</feature>
<dbReference type="GO" id="GO:0005789">
    <property type="term" value="C:endoplasmic reticulum membrane"/>
    <property type="evidence" value="ECO:0007669"/>
    <property type="project" value="UniProtKB-SubCell"/>
</dbReference>
<dbReference type="GO" id="GO:0008289">
    <property type="term" value="F:lipid binding"/>
    <property type="evidence" value="ECO:0007669"/>
    <property type="project" value="UniProtKB-KW"/>
</dbReference>
<reference evidence="12" key="1">
    <citation type="journal article" date="2020" name="bioRxiv">
        <title>Hybrid origin of Populus tomentosa Carr. identified through genome sequencing and phylogenomic analysis.</title>
        <authorList>
            <person name="An X."/>
            <person name="Gao K."/>
            <person name="Chen Z."/>
            <person name="Li J."/>
            <person name="Yang X."/>
            <person name="Yang X."/>
            <person name="Zhou J."/>
            <person name="Guo T."/>
            <person name="Zhao T."/>
            <person name="Huang S."/>
            <person name="Miao D."/>
            <person name="Khan W.U."/>
            <person name="Rao P."/>
            <person name="Ye M."/>
            <person name="Lei B."/>
            <person name="Liao W."/>
            <person name="Wang J."/>
            <person name="Ji L."/>
            <person name="Li Y."/>
            <person name="Guo B."/>
            <person name="Mustafa N.S."/>
            <person name="Li S."/>
            <person name="Yun Q."/>
            <person name="Keller S.R."/>
            <person name="Mao J."/>
            <person name="Zhang R."/>
            <person name="Strauss S.H."/>
        </authorList>
    </citation>
    <scope>NUCLEOTIDE SEQUENCE</scope>
    <source>
        <strain evidence="12">GM15</strain>
        <tissue evidence="12">Leaf</tissue>
    </source>
</reference>
<dbReference type="AlphaFoldDB" id="A0A8X7Y3M9"/>
<comment type="subcellular location">
    <subcellularLocation>
        <location evidence="1">Endoplasmic reticulum membrane</location>
    </subcellularLocation>
</comment>
<name>A0A8X7Y3M9_POPTO</name>
<gene>
    <name evidence="12" type="ORF">POTOM_054400</name>
</gene>
<keyword evidence="4" id="KW-0256">Endoplasmic reticulum</keyword>
<evidence type="ECO:0000256" key="6">
    <source>
        <dbReference type="ARBA" id="ARBA00023055"/>
    </source>
</evidence>
<feature type="transmembrane region" description="Helical" evidence="10">
    <location>
        <begin position="57"/>
        <end position="84"/>
    </location>
</feature>
<evidence type="ECO:0000256" key="3">
    <source>
        <dbReference type="ARBA" id="ARBA00022692"/>
    </source>
</evidence>
<accession>A0A8X7Y3M9</accession>
<feature type="region of interest" description="Disordered" evidence="9">
    <location>
        <begin position="93"/>
        <end position="112"/>
    </location>
</feature>
<evidence type="ECO:0000256" key="1">
    <source>
        <dbReference type="ARBA" id="ARBA00004586"/>
    </source>
</evidence>
<protein>
    <recommendedName>
        <fullName evidence="11">SMP-LTD domain-containing protein</fullName>
    </recommendedName>
</protein>
<dbReference type="EMBL" id="JAAWWB010000033">
    <property type="protein sequence ID" value="KAG6743446.1"/>
    <property type="molecule type" value="Genomic_DNA"/>
</dbReference>
<keyword evidence="8 10" id="KW-0472">Membrane</keyword>
<evidence type="ECO:0000256" key="10">
    <source>
        <dbReference type="SAM" id="Phobius"/>
    </source>
</evidence>
<evidence type="ECO:0000256" key="5">
    <source>
        <dbReference type="ARBA" id="ARBA00022989"/>
    </source>
</evidence>
<feature type="compositionally biased region" description="Basic and acidic residues" evidence="9">
    <location>
        <begin position="541"/>
        <end position="558"/>
    </location>
</feature>
<keyword evidence="2" id="KW-0813">Transport</keyword>
<organism evidence="12 13">
    <name type="scientific">Populus tomentosa</name>
    <name type="common">Chinese white poplar</name>
    <dbReference type="NCBI Taxonomy" id="118781"/>
    <lineage>
        <taxon>Eukaryota</taxon>
        <taxon>Viridiplantae</taxon>
        <taxon>Streptophyta</taxon>
        <taxon>Embryophyta</taxon>
        <taxon>Tracheophyta</taxon>
        <taxon>Spermatophyta</taxon>
        <taxon>Magnoliopsida</taxon>
        <taxon>eudicotyledons</taxon>
        <taxon>Gunneridae</taxon>
        <taxon>Pentapetalae</taxon>
        <taxon>rosids</taxon>
        <taxon>fabids</taxon>
        <taxon>Malpighiales</taxon>
        <taxon>Salicaceae</taxon>
        <taxon>Saliceae</taxon>
        <taxon>Populus</taxon>
    </lineage>
</organism>
<comment type="caution">
    <text evidence="12">The sequence shown here is derived from an EMBL/GenBank/DDBJ whole genome shotgun (WGS) entry which is preliminary data.</text>
</comment>
<keyword evidence="13" id="KW-1185">Reference proteome</keyword>